<organism evidence="2 3">
    <name type="scientific">Dyadobacter chenwenxiniae</name>
    <dbReference type="NCBI Taxonomy" id="2906456"/>
    <lineage>
        <taxon>Bacteria</taxon>
        <taxon>Pseudomonadati</taxon>
        <taxon>Bacteroidota</taxon>
        <taxon>Cytophagia</taxon>
        <taxon>Cytophagales</taxon>
        <taxon>Spirosomataceae</taxon>
        <taxon>Dyadobacter</taxon>
    </lineage>
</organism>
<sequence length="120" mass="13184">MTESEFMSFLSPGSYLVTFDRPGNRVGADEYEFDFLPEMWKLIDIQPVADTKRFRGKVYVLIDGGTISNGSNFAAALKAYCKNAVFVGRETGGTESGCGGGTNNKLTLPNSKLILQFPWL</sequence>
<name>A0A9X1PJ30_9BACT</name>
<comment type="caution">
    <text evidence="2">The sequence shown here is derived from an EMBL/GenBank/DDBJ whole genome shotgun (WGS) entry which is preliminary data.</text>
</comment>
<dbReference type="RefSeq" id="WP_234653099.1">
    <property type="nucleotide sequence ID" value="NZ_CP094997.1"/>
</dbReference>
<dbReference type="GO" id="GO:0008236">
    <property type="term" value="F:serine-type peptidase activity"/>
    <property type="evidence" value="ECO:0007669"/>
    <property type="project" value="InterPro"/>
</dbReference>
<evidence type="ECO:0000313" key="2">
    <source>
        <dbReference type="EMBL" id="MCF0060393.1"/>
    </source>
</evidence>
<dbReference type="EMBL" id="JAJTTC010000001">
    <property type="protein sequence ID" value="MCF0060393.1"/>
    <property type="molecule type" value="Genomic_DNA"/>
</dbReference>
<gene>
    <name evidence="2" type="ORF">LXM26_02740</name>
</gene>
<protein>
    <submittedName>
        <fullName evidence="2">S41 family peptidase</fullName>
    </submittedName>
</protein>
<reference evidence="2" key="1">
    <citation type="submission" date="2021-12" db="EMBL/GenBank/DDBJ databases">
        <title>Novel species in genus Dyadobacter.</title>
        <authorList>
            <person name="Ma C."/>
        </authorList>
    </citation>
    <scope>NUCLEOTIDE SEQUENCE</scope>
    <source>
        <strain evidence="2">LJ419</strain>
    </source>
</reference>
<evidence type="ECO:0000313" key="3">
    <source>
        <dbReference type="Proteomes" id="UP001139000"/>
    </source>
</evidence>
<dbReference type="InterPro" id="IPR005151">
    <property type="entry name" value="Tail-specific_protease"/>
</dbReference>
<evidence type="ECO:0000259" key="1">
    <source>
        <dbReference type="Pfam" id="PF03572"/>
    </source>
</evidence>
<dbReference type="Gene3D" id="3.90.226.10">
    <property type="entry name" value="2-enoyl-CoA Hydratase, Chain A, domain 1"/>
    <property type="match status" value="1"/>
</dbReference>
<dbReference type="Proteomes" id="UP001139000">
    <property type="component" value="Unassembled WGS sequence"/>
</dbReference>
<keyword evidence="3" id="KW-1185">Reference proteome</keyword>
<dbReference type="GO" id="GO:0006508">
    <property type="term" value="P:proteolysis"/>
    <property type="evidence" value="ECO:0007669"/>
    <property type="project" value="InterPro"/>
</dbReference>
<dbReference type="InterPro" id="IPR029045">
    <property type="entry name" value="ClpP/crotonase-like_dom_sf"/>
</dbReference>
<feature type="domain" description="Tail specific protease" evidence="1">
    <location>
        <begin position="38"/>
        <end position="96"/>
    </location>
</feature>
<dbReference type="AlphaFoldDB" id="A0A9X1PJ30"/>
<accession>A0A9X1PJ30</accession>
<dbReference type="Pfam" id="PF03572">
    <property type="entry name" value="Peptidase_S41"/>
    <property type="match status" value="1"/>
</dbReference>
<dbReference type="SUPFAM" id="SSF52096">
    <property type="entry name" value="ClpP/crotonase"/>
    <property type="match status" value="1"/>
</dbReference>
<proteinExistence type="predicted"/>